<dbReference type="EMBL" id="FXTM01000006">
    <property type="protein sequence ID" value="SMO48620.1"/>
    <property type="molecule type" value="Genomic_DNA"/>
</dbReference>
<name>A0A521BPY8_9BACT</name>
<evidence type="ECO:0000313" key="2">
    <source>
        <dbReference type="EMBL" id="SMO48620.1"/>
    </source>
</evidence>
<evidence type="ECO:0000313" key="3">
    <source>
        <dbReference type="Proteomes" id="UP000317315"/>
    </source>
</evidence>
<dbReference type="Proteomes" id="UP000317315">
    <property type="component" value="Unassembled WGS sequence"/>
</dbReference>
<accession>A0A521BPY8</accession>
<gene>
    <name evidence="2" type="ORF">SAMN06269117_10655</name>
</gene>
<evidence type="ECO:0000259" key="1">
    <source>
        <dbReference type="Pfam" id="PF02579"/>
    </source>
</evidence>
<reference evidence="2 3" key="1">
    <citation type="submission" date="2017-05" db="EMBL/GenBank/DDBJ databases">
        <authorList>
            <person name="Varghese N."/>
            <person name="Submissions S."/>
        </authorList>
    </citation>
    <scope>NUCLEOTIDE SEQUENCE [LARGE SCALE GENOMIC DNA]</scope>
    <source>
        <strain evidence="2 3">DSM 16304</strain>
    </source>
</reference>
<organism evidence="2 3">
    <name type="scientific">Balnearium lithotrophicum</name>
    <dbReference type="NCBI Taxonomy" id="223788"/>
    <lineage>
        <taxon>Bacteria</taxon>
        <taxon>Pseudomonadati</taxon>
        <taxon>Aquificota</taxon>
        <taxon>Aquificia</taxon>
        <taxon>Desulfurobacteriales</taxon>
        <taxon>Desulfurobacteriaceae</taxon>
        <taxon>Balnearium</taxon>
    </lineage>
</organism>
<protein>
    <submittedName>
        <fullName evidence="2">Predicted Fe-Mo cluster-binding protein, NifX family</fullName>
    </submittedName>
</protein>
<dbReference type="InterPro" id="IPR036105">
    <property type="entry name" value="DiNase_FeMo-co_biosyn_sf"/>
</dbReference>
<dbReference type="InterPro" id="IPR003731">
    <property type="entry name" value="Di-Nase_FeMo-co_biosynth"/>
</dbReference>
<proteinExistence type="predicted"/>
<dbReference type="RefSeq" id="WP_142934671.1">
    <property type="nucleotide sequence ID" value="NZ_FXTM01000006.1"/>
</dbReference>
<sequence>MKVLVPVLEKKEDAEVSKEFGRAPYFAVVENEKVEFFENPGASASGGAGVKAAQFAVDLGVDKVIIRKNVGPHAESALKTAGIEVEIKENLKKLNEVL</sequence>
<dbReference type="Pfam" id="PF02579">
    <property type="entry name" value="Nitro_FeMo-Co"/>
    <property type="match status" value="1"/>
</dbReference>
<dbReference type="PANTHER" id="PTHR42983">
    <property type="entry name" value="DINITROGENASE IRON-MOLYBDENUM COFACTOR PROTEIN-RELATED"/>
    <property type="match status" value="1"/>
</dbReference>
<feature type="domain" description="Dinitrogenase iron-molybdenum cofactor biosynthesis" evidence="1">
    <location>
        <begin position="13"/>
        <end position="92"/>
    </location>
</feature>
<dbReference type="SUPFAM" id="SSF53146">
    <property type="entry name" value="Nitrogenase accessory factor-like"/>
    <property type="match status" value="1"/>
</dbReference>
<keyword evidence="3" id="KW-1185">Reference proteome</keyword>
<dbReference type="Gene3D" id="3.30.420.130">
    <property type="entry name" value="Dinitrogenase iron-molybdenum cofactor biosynthesis domain"/>
    <property type="match status" value="1"/>
</dbReference>
<dbReference type="PANTHER" id="PTHR42983:SF1">
    <property type="entry name" value="IRON-MOLYBDENUM PROTEIN"/>
    <property type="match status" value="1"/>
</dbReference>
<dbReference type="OrthoDB" id="9807451at2"/>
<dbReference type="AlphaFoldDB" id="A0A521BPY8"/>